<feature type="region of interest" description="Disordered" evidence="1">
    <location>
        <begin position="161"/>
        <end position="182"/>
    </location>
</feature>
<dbReference type="GO" id="GO:0004781">
    <property type="term" value="F:sulfate adenylyltransferase (ATP) activity"/>
    <property type="evidence" value="ECO:0007669"/>
    <property type="project" value="UniProtKB-EC"/>
</dbReference>
<proteinExistence type="predicted"/>
<organism evidence="2">
    <name type="scientific">uncultured Solirubrobacteraceae bacterium</name>
    <dbReference type="NCBI Taxonomy" id="1162706"/>
    <lineage>
        <taxon>Bacteria</taxon>
        <taxon>Bacillati</taxon>
        <taxon>Actinomycetota</taxon>
        <taxon>Thermoleophilia</taxon>
        <taxon>Solirubrobacterales</taxon>
        <taxon>Solirubrobacteraceae</taxon>
        <taxon>environmental samples</taxon>
    </lineage>
</organism>
<feature type="non-terminal residue" evidence="2">
    <location>
        <position position="305"/>
    </location>
</feature>
<dbReference type="EC" id="2.7.7.4" evidence="2"/>
<keyword evidence="2" id="KW-0548">Nucleotidyltransferase</keyword>
<sequence>ELDHHSPAEPSAGARSRSDPHLPRGGGRARATGPPLLRRQGLDRPPAAGGEGVPARPAALPADARRHGSQLRRGHRVPRPPCRRARRRDDRRLRAGVHRHRTGPRGDRAAGVAQSPADRDAARRDREALVRRRLRWCPPRRGAGAGQGAHLLLPRRLRPVGSAPSAPRAVGRLQRPHPPRRARARLPAVELDRARRLGVHPRRGPGTALDLLRPRARGVPARRDALRRLAAHGADRRRGDVQDLRPLPHRGRHELHGRRALERLDARRRGGRDRRDAHHRARRDPRRRPGQRGRHGRPQARGLLL</sequence>
<evidence type="ECO:0000313" key="2">
    <source>
        <dbReference type="EMBL" id="CAA9483902.1"/>
    </source>
</evidence>
<feature type="compositionally biased region" description="Basic residues" evidence="1">
    <location>
        <begin position="247"/>
        <end position="256"/>
    </location>
</feature>
<feature type="compositionally biased region" description="Basic residues" evidence="1">
    <location>
        <begin position="67"/>
        <end position="86"/>
    </location>
</feature>
<keyword evidence="2" id="KW-0808">Transferase</keyword>
<feature type="compositionally biased region" description="Basic and acidic residues" evidence="1">
    <location>
        <begin position="257"/>
        <end position="276"/>
    </location>
</feature>
<gene>
    <name evidence="2" type="ORF">AVDCRST_MAG69-945</name>
</gene>
<feature type="compositionally biased region" description="Basic residues" evidence="1">
    <location>
        <begin position="277"/>
        <end position="298"/>
    </location>
</feature>
<feature type="compositionally biased region" description="Basic and acidic residues" evidence="1">
    <location>
        <begin position="231"/>
        <end position="243"/>
    </location>
</feature>
<feature type="region of interest" description="Disordered" evidence="1">
    <location>
        <begin position="231"/>
        <end position="305"/>
    </location>
</feature>
<reference evidence="2" key="1">
    <citation type="submission" date="2020-02" db="EMBL/GenBank/DDBJ databases">
        <authorList>
            <person name="Meier V. D."/>
        </authorList>
    </citation>
    <scope>NUCLEOTIDE SEQUENCE</scope>
    <source>
        <strain evidence="2">AVDCRST_MAG69</strain>
    </source>
</reference>
<protein>
    <submittedName>
        <fullName evidence="2">Sulfate adenylyltransferase subunit 2</fullName>
        <ecNumber evidence="2">2.7.7.4</ecNumber>
    </submittedName>
</protein>
<name>A0A6J4S594_9ACTN</name>
<feature type="non-terminal residue" evidence="2">
    <location>
        <position position="1"/>
    </location>
</feature>
<feature type="compositionally biased region" description="Basic residues" evidence="1">
    <location>
        <begin position="94"/>
        <end position="103"/>
    </location>
</feature>
<dbReference type="AlphaFoldDB" id="A0A6J4S594"/>
<feature type="region of interest" description="Disordered" evidence="1">
    <location>
        <begin position="1"/>
        <end position="125"/>
    </location>
</feature>
<evidence type="ECO:0000256" key="1">
    <source>
        <dbReference type="SAM" id="MobiDB-lite"/>
    </source>
</evidence>
<accession>A0A6J4S594</accession>
<dbReference type="EMBL" id="CADCVP010000109">
    <property type="protein sequence ID" value="CAA9483902.1"/>
    <property type="molecule type" value="Genomic_DNA"/>
</dbReference>